<sequence>MTQLTASFFALQAPTMFNSYTQNTDALVWWFARQNTTIQTQVVQGICSDKRLGTKSVIETFWALNSTFTLPPFVQTQMLRCVTSITTPQHVTTYLTQNTISGGIIFGWDSFTPKAYLWFNSQTETNQLLALNWLCFYKPPPSLVHNTLIYYQHGYQVYNTSVLQNMQHCENMLPFMGTLLSNETVSWFANQTYSIQRTAIIRVCANLNYNYGQTANAFRLLLNAKNTTQLHKDMGACLTTYTFDYAAQYYYYRPSDNESLIWFASQNITTQKRAMNYICLGKASLQTRISTISEIMETLSTISNFLAQLNLITFTVINQVEICQEFYEAYNFTTARKQLNTVSQVWLASQNESVQMDFMNGICYDERFNSSTVFAYFQWFGRLIPTIPVSVQYSMVYCPRIREFSTTFFSYMYTFIGMGVFSAICLIFLVCWIGYEWHDSIRENKRTRILTPFNILLAMCLISNILHDCSYAMVWFLSEVMNVTLILRDFEKQIWYLLSEVFLATWALSYLGFCWVRSESILKRIWTTNFDKVKWAFALSPFLLLGPSLYQLTVLFAFRNNVAGRLKLNTLNYSIQALASSVLLLMDVLLLLTFTRYVSTLYEVSSQFLVISRYGIGFSTLCFFYSALSIAKPFVQSQTIYVKISLSLLMHLVSALLLLMKVSLFYANKHDTSVGGMEKRASNQIRRAKAEVESVESGKNATIGSGLRKQSRLNSIASNGLRAFTLPSTSFAGVPE</sequence>
<keyword evidence="3" id="KW-1185">Reference proteome</keyword>
<evidence type="ECO:0000313" key="2">
    <source>
        <dbReference type="EMBL" id="ORY53187.1"/>
    </source>
</evidence>
<accession>A0A1Y2D1V4</accession>
<dbReference type="EMBL" id="MCGO01000002">
    <property type="protein sequence ID" value="ORY53187.1"/>
    <property type="molecule type" value="Genomic_DNA"/>
</dbReference>
<feature type="transmembrane region" description="Helical" evidence="1">
    <location>
        <begin position="537"/>
        <end position="558"/>
    </location>
</feature>
<feature type="transmembrane region" description="Helical" evidence="1">
    <location>
        <begin position="640"/>
        <end position="660"/>
    </location>
</feature>
<organism evidence="2 3">
    <name type="scientific">Rhizoclosmatium globosum</name>
    <dbReference type="NCBI Taxonomy" id="329046"/>
    <lineage>
        <taxon>Eukaryota</taxon>
        <taxon>Fungi</taxon>
        <taxon>Fungi incertae sedis</taxon>
        <taxon>Chytridiomycota</taxon>
        <taxon>Chytridiomycota incertae sedis</taxon>
        <taxon>Chytridiomycetes</taxon>
        <taxon>Chytridiales</taxon>
        <taxon>Chytriomycetaceae</taxon>
        <taxon>Rhizoclosmatium</taxon>
    </lineage>
</organism>
<protein>
    <submittedName>
        <fullName evidence="2">Uncharacterized protein</fullName>
    </submittedName>
</protein>
<feature type="transmembrane region" description="Helical" evidence="1">
    <location>
        <begin position="455"/>
        <end position="474"/>
    </location>
</feature>
<comment type="caution">
    <text evidence="2">The sequence shown here is derived from an EMBL/GenBank/DDBJ whole genome shotgun (WGS) entry which is preliminary data.</text>
</comment>
<reference evidence="2 3" key="1">
    <citation type="submission" date="2016-07" db="EMBL/GenBank/DDBJ databases">
        <title>Pervasive Adenine N6-methylation of Active Genes in Fungi.</title>
        <authorList>
            <consortium name="DOE Joint Genome Institute"/>
            <person name="Mondo S.J."/>
            <person name="Dannebaum R.O."/>
            <person name="Kuo R.C."/>
            <person name="Labutti K."/>
            <person name="Haridas S."/>
            <person name="Kuo A."/>
            <person name="Salamov A."/>
            <person name="Ahrendt S.R."/>
            <person name="Lipzen A."/>
            <person name="Sullivan W."/>
            <person name="Andreopoulos W.B."/>
            <person name="Clum A."/>
            <person name="Lindquist E."/>
            <person name="Daum C."/>
            <person name="Ramamoorthy G.K."/>
            <person name="Gryganskyi A."/>
            <person name="Culley D."/>
            <person name="Magnuson J.K."/>
            <person name="James T.Y."/>
            <person name="O'Malley M.A."/>
            <person name="Stajich J.E."/>
            <person name="Spatafora J.W."/>
            <person name="Visel A."/>
            <person name="Grigoriev I.V."/>
        </authorList>
    </citation>
    <scope>NUCLEOTIDE SEQUENCE [LARGE SCALE GENOMIC DNA]</scope>
    <source>
        <strain evidence="2 3">JEL800</strain>
    </source>
</reference>
<feature type="transmembrane region" description="Helical" evidence="1">
    <location>
        <begin position="610"/>
        <end position="628"/>
    </location>
</feature>
<feature type="transmembrane region" description="Helical" evidence="1">
    <location>
        <begin position="578"/>
        <end position="598"/>
    </location>
</feature>
<feature type="transmembrane region" description="Helical" evidence="1">
    <location>
        <begin position="408"/>
        <end position="435"/>
    </location>
</feature>
<feature type="transmembrane region" description="Helical" evidence="1">
    <location>
        <begin position="494"/>
        <end position="516"/>
    </location>
</feature>
<keyword evidence="1" id="KW-0812">Transmembrane</keyword>
<evidence type="ECO:0000256" key="1">
    <source>
        <dbReference type="SAM" id="Phobius"/>
    </source>
</evidence>
<dbReference type="Proteomes" id="UP000193642">
    <property type="component" value="Unassembled WGS sequence"/>
</dbReference>
<keyword evidence="1" id="KW-0472">Membrane</keyword>
<keyword evidence="1" id="KW-1133">Transmembrane helix</keyword>
<evidence type="ECO:0000313" key="3">
    <source>
        <dbReference type="Proteomes" id="UP000193642"/>
    </source>
</evidence>
<dbReference type="AlphaFoldDB" id="A0A1Y2D1V4"/>
<proteinExistence type="predicted"/>
<feature type="non-terminal residue" evidence="2">
    <location>
        <position position="736"/>
    </location>
</feature>
<gene>
    <name evidence="2" type="ORF">BCR33DRAFT_761438</name>
</gene>
<name>A0A1Y2D1V4_9FUNG</name>